<name>A0ABQ7KGB8_9FUNG</name>
<feature type="compositionally biased region" description="Polar residues" evidence="1">
    <location>
        <begin position="605"/>
        <end position="616"/>
    </location>
</feature>
<feature type="transmembrane region" description="Helical" evidence="2">
    <location>
        <begin position="131"/>
        <end position="149"/>
    </location>
</feature>
<feature type="compositionally biased region" description="Low complexity" evidence="1">
    <location>
        <begin position="373"/>
        <end position="385"/>
    </location>
</feature>
<evidence type="ECO:0000256" key="1">
    <source>
        <dbReference type="SAM" id="MobiDB-lite"/>
    </source>
</evidence>
<feature type="region of interest" description="Disordered" evidence="1">
    <location>
        <begin position="1"/>
        <end position="28"/>
    </location>
</feature>
<keyword evidence="2" id="KW-1133">Transmembrane helix</keyword>
<comment type="caution">
    <text evidence="3">The sequence shown here is derived from an EMBL/GenBank/DDBJ whole genome shotgun (WGS) entry which is preliminary data.</text>
</comment>
<feature type="compositionally biased region" description="Polar residues" evidence="1">
    <location>
        <begin position="1"/>
        <end position="14"/>
    </location>
</feature>
<keyword evidence="4" id="KW-1185">Reference proteome</keyword>
<feature type="transmembrane region" description="Helical" evidence="2">
    <location>
        <begin position="161"/>
        <end position="181"/>
    </location>
</feature>
<feature type="transmembrane region" description="Helical" evidence="2">
    <location>
        <begin position="63"/>
        <end position="84"/>
    </location>
</feature>
<feature type="transmembrane region" description="Helical" evidence="2">
    <location>
        <begin position="91"/>
        <end position="111"/>
    </location>
</feature>
<dbReference type="Proteomes" id="UP001194696">
    <property type="component" value="Unassembled WGS sequence"/>
</dbReference>
<feature type="region of interest" description="Disordered" evidence="1">
    <location>
        <begin position="350"/>
        <end position="420"/>
    </location>
</feature>
<dbReference type="EMBL" id="JAAAIM010000004">
    <property type="protein sequence ID" value="KAG0298742.1"/>
    <property type="molecule type" value="Genomic_DNA"/>
</dbReference>
<feature type="region of interest" description="Disordered" evidence="1">
    <location>
        <begin position="546"/>
        <end position="640"/>
    </location>
</feature>
<feature type="transmembrane region" description="Helical" evidence="2">
    <location>
        <begin position="254"/>
        <end position="277"/>
    </location>
</feature>
<keyword evidence="2" id="KW-0472">Membrane</keyword>
<proteinExistence type="predicted"/>
<feature type="compositionally biased region" description="Polar residues" evidence="1">
    <location>
        <begin position="350"/>
        <end position="361"/>
    </location>
</feature>
<evidence type="ECO:0000256" key="2">
    <source>
        <dbReference type="SAM" id="Phobius"/>
    </source>
</evidence>
<evidence type="ECO:0000313" key="3">
    <source>
        <dbReference type="EMBL" id="KAG0298742.1"/>
    </source>
</evidence>
<protein>
    <submittedName>
        <fullName evidence="3">Uncharacterized protein</fullName>
    </submittedName>
</protein>
<feature type="compositionally biased region" description="Gly residues" evidence="1">
    <location>
        <begin position="17"/>
        <end position="27"/>
    </location>
</feature>
<evidence type="ECO:0000313" key="4">
    <source>
        <dbReference type="Proteomes" id="UP001194696"/>
    </source>
</evidence>
<sequence length="640" mass="69786">MGDANPSWNTTGRNLTAGGGQGSGGRPWGNWSHGDDGDIDSYRSKPGWWNNDRDGTSPYADSMVTYVIATCYLSFLCFVALIMCFKNMTRLRVIAAIVTFLGLSIAVVGYLRANDTLLPNIYWAWNYLGESLAVIALTIAIVSVGSGFYPMTGGRSIYARMSFVVIFLYACVSLVTFIVYVQQRVVKHPISAEQVRQIRVDLVKADVFTASRLERLIQKDIRKGIIPDNTNVTGAVDYMQLSLPEQTFYMRPSLGFYLGHQLLMLMTCVWACMYLFIPLVKNHRHGPAGRSVDSDMMAIGVWYLTCLMSLAAIQALDLCLRITIGPIFFLPAPKMLIRFYRNHFKKFRSSSANKTSSNGRWTSRWRKGGNGVNGNVNGNSSGSSNTDSRTRYDSPNQASSGGKSGGGQNQHPLTRLDRGNGGGIDDAIAACASFDAATGNHYRYDSSVNGNENRITMPTTTTPPPPAHKHLKLSRSRDRGLSVESSRVLVKDFESNSSIFCSSDQETVGNRPDSYYNSDYYSSGGMIMLDHRKDLTLDSLSPSPIGLGGLSSGHRHNGSNSSNSSSGSGGSGGGGIGGSGGGTNSREKRRTYGFDHPKPPKLALSPQQQQFLQSAPRSKLNRTDSADSPVRMDFPRSPIS</sequence>
<organism evidence="3 4">
    <name type="scientific">Linnemannia gamsii</name>
    <dbReference type="NCBI Taxonomy" id="64522"/>
    <lineage>
        <taxon>Eukaryota</taxon>
        <taxon>Fungi</taxon>
        <taxon>Fungi incertae sedis</taxon>
        <taxon>Mucoromycota</taxon>
        <taxon>Mortierellomycotina</taxon>
        <taxon>Mortierellomycetes</taxon>
        <taxon>Mortierellales</taxon>
        <taxon>Mortierellaceae</taxon>
        <taxon>Linnemannia</taxon>
    </lineage>
</organism>
<reference evidence="3 4" key="1">
    <citation type="journal article" date="2020" name="Fungal Divers.">
        <title>Resolving the Mortierellaceae phylogeny through synthesis of multi-gene phylogenetics and phylogenomics.</title>
        <authorList>
            <person name="Vandepol N."/>
            <person name="Liber J."/>
            <person name="Desiro A."/>
            <person name="Na H."/>
            <person name="Kennedy M."/>
            <person name="Barry K."/>
            <person name="Grigoriev I.V."/>
            <person name="Miller A.N."/>
            <person name="O'Donnell K."/>
            <person name="Stajich J.E."/>
            <person name="Bonito G."/>
        </authorList>
    </citation>
    <scope>NUCLEOTIDE SEQUENCE [LARGE SCALE GENOMIC DNA]</scope>
    <source>
        <strain evidence="3 4">AD045</strain>
    </source>
</reference>
<feature type="transmembrane region" description="Helical" evidence="2">
    <location>
        <begin position="297"/>
        <end position="316"/>
    </location>
</feature>
<feature type="region of interest" description="Disordered" evidence="1">
    <location>
        <begin position="443"/>
        <end position="479"/>
    </location>
</feature>
<keyword evidence="2" id="KW-0812">Transmembrane</keyword>
<feature type="compositionally biased region" description="Gly residues" evidence="1">
    <location>
        <begin position="567"/>
        <end position="583"/>
    </location>
</feature>
<accession>A0ABQ7KGB8</accession>
<gene>
    <name evidence="3" type="ORF">BGZ96_007617</name>
</gene>